<dbReference type="GO" id="GO:0016567">
    <property type="term" value="P:protein ubiquitination"/>
    <property type="evidence" value="ECO:0007669"/>
    <property type="project" value="TreeGrafter"/>
</dbReference>
<dbReference type="GO" id="GO:0045732">
    <property type="term" value="P:positive regulation of protein catabolic process"/>
    <property type="evidence" value="ECO:0007669"/>
    <property type="project" value="TreeGrafter"/>
</dbReference>
<comment type="similarity">
    <text evidence="1">Belongs to the ankyrin SOCS box (ASB) family.</text>
</comment>
<evidence type="ECO:0000256" key="3">
    <source>
        <dbReference type="ARBA" id="ARBA00023043"/>
    </source>
</evidence>
<dbReference type="PROSITE" id="PS50297">
    <property type="entry name" value="ANK_REP_REGION"/>
    <property type="match status" value="1"/>
</dbReference>
<evidence type="ECO:0000256" key="2">
    <source>
        <dbReference type="ARBA" id="ARBA00022737"/>
    </source>
</evidence>
<dbReference type="InterPro" id="IPR002110">
    <property type="entry name" value="Ankyrin_rpt"/>
</dbReference>
<dbReference type="PANTHER" id="PTHR24136">
    <property type="entry name" value="SOWAH (DROSOPHILA) HOMOLOG"/>
    <property type="match status" value="1"/>
</dbReference>
<sequence>MGKTREKWPKLKSIRAMFFPPNTAPEKILKNIHAAYPSEPQLAEPVRARDEKEVRQLLESGTEIDVMNDTGLMPLQVVAALGYTEMVRLLLEHKADMNVELLAQGGTEYIPCTVLHIAVGREDADIVELLLQGFVVEGGSLKHA</sequence>
<keyword evidence="2" id="KW-0677">Repeat</keyword>
<proteinExistence type="inferred from homology"/>
<organism evidence="5 6">
    <name type="scientific">Penicillium subrubescens</name>
    <dbReference type="NCBI Taxonomy" id="1316194"/>
    <lineage>
        <taxon>Eukaryota</taxon>
        <taxon>Fungi</taxon>
        <taxon>Dikarya</taxon>
        <taxon>Ascomycota</taxon>
        <taxon>Pezizomycotina</taxon>
        <taxon>Eurotiomycetes</taxon>
        <taxon>Eurotiomycetidae</taxon>
        <taxon>Eurotiales</taxon>
        <taxon>Aspergillaceae</taxon>
        <taxon>Penicillium</taxon>
    </lineage>
</organism>
<protein>
    <submittedName>
        <fullName evidence="5">Uncharacterized protein</fullName>
    </submittedName>
</protein>
<accession>A0A1Q5T129</accession>
<name>A0A1Q5T129_9EURO</name>
<keyword evidence="3 4" id="KW-0040">ANK repeat</keyword>
<evidence type="ECO:0000313" key="5">
    <source>
        <dbReference type="EMBL" id="OKO93795.1"/>
    </source>
</evidence>
<feature type="repeat" description="ANK" evidence="4">
    <location>
        <begin position="70"/>
        <end position="102"/>
    </location>
</feature>
<gene>
    <name evidence="5" type="ORF">PENSUB_12074</name>
</gene>
<evidence type="ECO:0000256" key="1">
    <source>
        <dbReference type="ARBA" id="ARBA00005949"/>
    </source>
</evidence>
<evidence type="ECO:0000256" key="4">
    <source>
        <dbReference type="PROSITE-ProRule" id="PRU00023"/>
    </source>
</evidence>
<dbReference type="EMBL" id="MNBE01000723">
    <property type="protein sequence ID" value="OKO93795.1"/>
    <property type="molecule type" value="Genomic_DNA"/>
</dbReference>
<dbReference type="PROSITE" id="PS50088">
    <property type="entry name" value="ANK_REPEAT"/>
    <property type="match status" value="1"/>
</dbReference>
<dbReference type="PANTHER" id="PTHR24136:SF15">
    <property type="entry name" value="ANK_REP_REGION DOMAIN-CONTAINING PROTEIN"/>
    <property type="match status" value="1"/>
</dbReference>
<evidence type="ECO:0000313" key="6">
    <source>
        <dbReference type="Proteomes" id="UP000186955"/>
    </source>
</evidence>
<dbReference type="InterPro" id="IPR051573">
    <property type="entry name" value="Ankyrin-SOCS_box_domain"/>
</dbReference>
<dbReference type="InterPro" id="IPR036770">
    <property type="entry name" value="Ankyrin_rpt-contain_sf"/>
</dbReference>
<dbReference type="Gene3D" id="1.25.40.20">
    <property type="entry name" value="Ankyrin repeat-containing domain"/>
    <property type="match status" value="1"/>
</dbReference>
<keyword evidence="6" id="KW-1185">Reference proteome</keyword>
<dbReference type="Proteomes" id="UP000186955">
    <property type="component" value="Unassembled WGS sequence"/>
</dbReference>
<dbReference type="AlphaFoldDB" id="A0A1Q5T129"/>
<comment type="caution">
    <text evidence="5">The sequence shown here is derived from an EMBL/GenBank/DDBJ whole genome shotgun (WGS) entry which is preliminary data.</text>
</comment>
<dbReference type="Pfam" id="PF12796">
    <property type="entry name" value="Ank_2"/>
    <property type="match status" value="1"/>
</dbReference>
<reference evidence="5 6" key="1">
    <citation type="submission" date="2016-10" db="EMBL/GenBank/DDBJ databases">
        <title>Genome sequence of the ascomycete fungus Penicillium subrubescens.</title>
        <authorList>
            <person name="De Vries R.P."/>
            <person name="Peng M."/>
            <person name="Dilokpimol A."/>
            <person name="Hilden K."/>
            <person name="Makela M.R."/>
            <person name="Grigoriev I."/>
            <person name="Riley R."/>
            <person name="Granchi Z."/>
        </authorList>
    </citation>
    <scope>NUCLEOTIDE SEQUENCE [LARGE SCALE GENOMIC DNA]</scope>
    <source>
        <strain evidence="5 6">CBS 132785</strain>
    </source>
</reference>
<dbReference type="SUPFAM" id="SSF48403">
    <property type="entry name" value="Ankyrin repeat"/>
    <property type="match status" value="1"/>
</dbReference>